<comment type="subcellular location">
    <subcellularLocation>
        <location evidence="1">Membrane</location>
    </subcellularLocation>
</comment>
<feature type="domain" description="Type II/III secretion system secretin-like" evidence="6">
    <location>
        <begin position="482"/>
        <end position="648"/>
    </location>
</feature>
<dbReference type="GO" id="GO:0009306">
    <property type="term" value="P:protein secretion"/>
    <property type="evidence" value="ECO:0007669"/>
    <property type="project" value="InterPro"/>
</dbReference>
<comment type="caution">
    <text evidence="7">The sequence shown here is derived from an EMBL/GenBank/DDBJ whole genome shotgun (WGS) entry which is preliminary data.</text>
</comment>
<dbReference type="PANTHER" id="PTHR30332:SF24">
    <property type="entry name" value="SECRETIN GSPD-RELATED"/>
    <property type="match status" value="1"/>
</dbReference>
<dbReference type="GO" id="GO:0016020">
    <property type="term" value="C:membrane"/>
    <property type="evidence" value="ECO:0007669"/>
    <property type="project" value="UniProtKB-SubCell"/>
</dbReference>
<dbReference type="EMBL" id="SJSN01000008">
    <property type="protein sequence ID" value="TCD08613.1"/>
    <property type="molecule type" value="Genomic_DNA"/>
</dbReference>
<dbReference type="Gene3D" id="3.55.50.30">
    <property type="match status" value="1"/>
</dbReference>
<evidence type="ECO:0000313" key="8">
    <source>
        <dbReference type="Proteomes" id="UP000291485"/>
    </source>
</evidence>
<dbReference type="InterPro" id="IPR001775">
    <property type="entry name" value="GspD/PilQ"/>
</dbReference>
<evidence type="ECO:0000256" key="5">
    <source>
        <dbReference type="SAM" id="SignalP"/>
    </source>
</evidence>
<reference evidence="7 8" key="1">
    <citation type="submission" date="2019-02" db="EMBL/GenBank/DDBJ databases">
        <title>Pedobacter sp. RP-3-11 sp. nov., isolated from Arctic soil.</title>
        <authorList>
            <person name="Dahal R.H."/>
        </authorList>
    </citation>
    <scope>NUCLEOTIDE SEQUENCE [LARGE SCALE GENOMIC DNA]</scope>
    <source>
        <strain evidence="7 8">RP-3-11</strain>
    </source>
</reference>
<keyword evidence="2 5" id="KW-0732">Signal</keyword>
<dbReference type="Gene3D" id="3.30.1370.130">
    <property type="match status" value="1"/>
</dbReference>
<dbReference type="PRINTS" id="PR00811">
    <property type="entry name" value="BCTERIALGSPD"/>
</dbReference>
<evidence type="ECO:0000256" key="1">
    <source>
        <dbReference type="ARBA" id="ARBA00004370"/>
    </source>
</evidence>
<dbReference type="Pfam" id="PF00263">
    <property type="entry name" value="Secretin"/>
    <property type="match status" value="1"/>
</dbReference>
<keyword evidence="8" id="KW-1185">Reference proteome</keyword>
<proteinExistence type="inferred from homology"/>
<dbReference type="OrthoDB" id="9816579at2"/>
<comment type="similarity">
    <text evidence="4">Belongs to the bacterial secretin family.</text>
</comment>
<sequence>MKNKNIRFLLALLVCLIFSVGQRAAAQNDVANDRLRVIDERLRNLAVTVPGLNQKVQLSMSGASAQEFLRALAQSNNLNINIDPNLSFKVYTNFRNETALNVLLFVAKEYDLDINLIGSIMSITKVPSAKALIVPRDIRVSYNATNDFLGFELNNDSLGMVARKISQLSQKNVVVPINLASKKVSGFIATAPFEVALDKMAYANELKMNRTNDGVFVFAPLGEGEELYVNSDNATAVKRTMKPSNSQGGSGGNFNLSGKKDAAGNRTLSIDALNTPILDLVKSASIEVGANYFIYSEIKGNVTTRLSNIDYDTFLTALLLGTEYTYKKDGGVYLIGDRKLEGLRSNRIVQLQHRSLDTIQMMIPNEWKKGVEIKEFREQNTILLSGSAPQVSEIENFIKQIDRIVPMVLIEVTLVDVRKGKTVKTGISAGVSDSVRTGGTILPGIDYTFGANSINNFLSRLGKNGSMNLGRVTPNFYVKLSALENNSNVDIRSVPKLSTLNGHSANLSIGSSRYYSQKTQNVIPSLNAQTVVTEQFTEVNANLEIDIRPVVSGDDQVTLNIKVNISDFIGSPPLNAPPPKSTSKFSSIIRARNEDMIVLGGLERTESNESGSGIPILSRIPVLKWLFSSREKSNNKVVTLVFIKPTILY</sequence>
<keyword evidence="3" id="KW-0472">Membrane</keyword>
<evidence type="ECO:0000313" key="7">
    <source>
        <dbReference type="EMBL" id="TCD08613.1"/>
    </source>
</evidence>
<name>A0A4R0P6L0_9SPHI</name>
<dbReference type="InterPro" id="IPR004846">
    <property type="entry name" value="T2SS/T3SS_dom"/>
</dbReference>
<dbReference type="GO" id="GO:0015627">
    <property type="term" value="C:type II protein secretion system complex"/>
    <property type="evidence" value="ECO:0007669"/>
    <property type="project" value="TreeGrafter"/>
</dbReference>
<accession>A0A4R0P6L0</accession>
<dbReference type="InterPro" id="IPR038591">
    <property type="entry name" value="NolW-like_sf"/>
</dbReference>
<dbReference type="PANTHER" id="PTHR30332">
    <property type="entry name" value="PROBABLE GENERAL SECRETION PATHWAY PROTEIN D"/>
    <property type="match status" value="1"/>
</dbReference>
<dbReference type="Proteomes" id="UP000291485">
    <property type="component" value="Unassembled WGS sequence"/>
</dbReference>
<dbReference type="AlphaFoldDB" id="A0A4R0P6L0"/>
<evidence type="ECO:0000256" key="4">
    <source>
        <dbReference type="RuleBase" id="RU004003"/>
    </source>
</evidence>
<evidence type="ECO:0000256" key="2">
    <source>
        <dbReference type="ARBA" id="ARBA00022729"/>
    </source>
</evidence>
<evidence type="ECO:0000256" key="3">
    <source>
        <dbReference type="ARBA" id="ARBA00023136"/>
    </source>
</evidence>
<evidence type="ECO:0000259" key="6">
    <source>
        <dbReference type="Pfam" id="PF00263"/>
    </source>
</evidence>
<feature type="signal peptide" evidence="5">
    <location>
        <begin position="1"/>
        <end position="25"/>
    </location>
</feature>
<feature type="chain" id="PRO_5020890745" evidence="5">
    <location>
        <begin position="26"/>
        <end position="649"/>
    </location>
</feature>
<dbReference type="Gene3D" id="3.30.1370.120">
    <property type="match status" value="1"/>
</dbReference>
<organism evidence="7 8">
    <name type="scientific">Pedobacter frigidisoli</name>
    <dbReference type="NCBI Taxonomy" id="2530455"/>
    <lineage>
        <taxon>Bacteria</taxon>
        <taxon>Pseudomonadati</taxon>
        <taxon>Bacteroidota</taxon>
        <taxon>Sphingobacteriia</taxon>
        <taxon>Sphingobacteriales</taxon>
        <taxon>Sphingobacteriaceae</taxon>
        <taxon>Pedobacter</taxon>
    </lineage>
</organism>
<dbReference type="InterPro" id="IPR050810">
    <property type="entry name" value="Bact_Secretion_Sys_Channel"/>
</dbReference>
<protein>
    <submittedName>
        <fullName evidence="7">Type II and III secretion system protein</fullName>
    </submittedName>
</protein>
<gene>
    <name evidence="7" type="ORF">EZ449_12295</name>
</gene>